<evidence type="ECO:0000259" key="1">
    <source>
        <dbReference type="Pfam" id="PF22016"/>
    </source>
</evidence>
<comment type="caution">
    <text evidence="2">The sequence shown here is derived from an EMBL/GenBank/DDBJ whole genome shotgun (WGS) entry which is preliminary data.</text>
</comment>
<evidence type="ECO:0000313" key="2">
    <source>
        <dbReference type="EMBL" id="MFC4718413.1"/>
    </source>
</evidence>
<dbReference type="EMBL" id="JBHSGS010000008">
    <property type="protein sequence ID" value="MFC4718413.1"/>
    <property type="molecule type" value="Genomic_DNA"/>
</dbReference>
<feature type="domain" description="DUF6933" evidence="1">
    <location>
        <begin position="3"/>
        <end position="159"/>
    </location>
</feature>
<dbReference type="Proteomes" id="UP001595969">
    <property type="component" value="Unassembled WGS sequence"/>
</dbReference>
<protein>
    <submittedName>
        <fullName evidence="2">DUF6933 domain-containing protein</fullName>
    </submittedName>
</protein>
<accession>A0ABV9MUT1</accession>
<organism evidence="2 3">
    <name type="scientific">Enterococcus lemanii</name>
    <dbReference type="NCBI Taxonomy" id="1159752"/>
    <lineage>
        <taxon>Bacteria</taxon>
        <taxon>Bacillati</taxon>
        <taxon>Bacillota</taxon>
        <taxon>Bacilli</taxon>
        <taxon>Lactobacillales</taxon>
        <taxon>Enterococcaceae</taxon>
        <taxon>Enterococcus</taxon>
    </lineage>
</organism>
<dbReference type="RefSeq" id="WP_204654609.1">
    <property type="nucleotide sequence ID" value="NZ_JAFBFD010000032.1"/>
</dbReference>
<name>A0ABV9MUT1_9ENTE</name>
<reference evidence="3" key="1">
    <citation type="journal article" date="2019" name="Int. J. Syst. Evol. Microbiol.">
        <title>The Global Catalogue of Microorganisms (GCM) 10K type strain sequencing project: providing services to taxonomists for standard genome sequencing and annotation.</title>
        <authorList>
            <consortium name="The Broad Institute Genomics Platform"/>
            <consortium name="The Broad Institute Genome Sequencing Center for Infectious Disease"/>
            <person name="Wu L."/>
            <person name="Ma J."/>
        </authorList>
    </citation>
    <scope>NUCLEOTIDE SEQUENCE [LARGE SCALE GENOMIC DNA]</scope>
    <source>
        <strain evidence="3">CGMCC 1.19032</strain>
    </source>
</reference>
<evidence type="ECO:0000313" key="3">
    <source>
        <dbReference type="Proteomes" id="UP001595969"/>
    </source>
</evidence>
<gene>
    <name evidence="2" type="ORF">ACFO5I_01455</name>
</gene>
<dbReference type="InterPro" id="IPR053864">
    <property type="entry name" value="DUF6933"/>
</dbReference>
<dbReference type="Pfam" id="PF22016">
    <property type="entry name" value="DUF6933"/>
    <property type="match status" value="1"/>
</dbReference>
<keyword evidence="3" id="KW-1185">Reference proteome</keyword>
<sequence>MIINPTKKSLPLFSALPKVADSQASKAFSTANPFFSWHANYYNVNRKKVLVLVNDLTMMPIVIADVNAQSKKQLAQMITEGIWCAFRWAGIANEQIQQYLDIAGEIEVNAGFNRQVTGVTTMYIRMAELSKKFVSHERIQAKLMVWLAESGTNSLSDYYPKKALVKAIEQNLKLNPVEKEYNAQTKKEKTTLAGPIEVTWQDFSKWEDYMYRLGHFAGYKKVAKEIRANNELVLQAFENYLKENLGLGDNIIKRHVGEVRFFMNEYLLHDGIQIISDDSYEPCNYIENFYPHKSISPTVTEVRNIGAALKKFYEFLAKAKVLSKEDLSYVKDDITESVDVAIKKIKNGNSQDLWW</sequence>
<proteinExistence type="predicted"/>